<dbReference type="AlphaFoldDB" id="D5CUS3"/>
<dbReference type="OrthoDB" id="9774747at2"/>
<dbReference type="eggNOG" id="COG2206">
    <property type="taxonomic scope" value="Bacteria"/>
</dbReference>
<keyword evidence="2" id="KW-0378">Hydrolase</keyword>
<dbReference type="CDD" id="cd00077">
    <property type="entry name" value="HDc"/>
    <property type="match status" value="1"/>
</dbReference>
<dbReference type="Gene3D" id="1.10.3210.10">
    <property type="entry name" value="Hypothetical protein af1432"/>
    <property type="match status" value="1"/>
</dbReference>
<dbReference type="InterPro" id="IPR037522">
    <property type="entry name" value="HD_GYP_dom"/>
</dbReference>
<dbReference type="PANTHER" id="PTHR43155:SF2">
    <property type="entry name" value="CYCLIC DI-GMP PHOSPHODIESTERASE PA4108"/>
    <property type="match status" value="1"/>
</dbReference>
<dbReference type="InterPro" id="IPR003018">
    <property type="entry name" value="GAF"/>
</dbReference>
<dbReference type="InterPro" id="IPR029016">
    <property type="entry name" value="GAF-like_dom_sf"/>
</dbReference>
<protein>
    <submittedName>
        <fullName evidence="2">Metal dependent phosphohydrolase</fullName>
    </submittedName>
</protein>
<dbReference type="GO" id="GO:0008081">
    <property type="term" value="F:phosphoric diester hydrolase activity"/>
    <property type="evidence" value="ECO:0007669"/>
    <property type="project" value="UniProtKB-ARBA"/>
</dbReference>
<reference evidence="2 3" key="1">
    <citation type="submission" date="2010-03" db="EMBL/GenBank/DDBJ databases">
        <title>Complete sequence of Sideroxydans lithotrophicus ES-1.</title>
        <authorList>
            <consortium name="US DOE Joint Genome Institute"/>
            <person name="Lucas S."/>
            <person name="Copeland A."/>
            <person name="Lapidus A."/>
            <person name="Cheng J.-F."/>
            <person name="Bruce D."/>
            <person name="Goodwin L."/>
            <person name="Pitluck S."/>
            <person name="Munk A.C."/>
            <person name="Detter J.C."/>
            <person name="Han C."/>
            <person name="Tapia R."/>
            <person name="Larimer F."/>
            <person name="Land M."/>
            <person name="Hauser L."/>
            <person name="Kyrpides N."/>
            <person name="Ivanova N."/>
            <person name="Emerson D."/>
            <person name="Woyke T."/>
        </authorList>
    </citation>
    <scope>NUCLEOTIDE SEQUENCE [LARGE SCALE GENOMIC DNA]</scope>
    <source>
        <strain evidence="2 3">ES-1</strain>
    </source>
</reference>
<dbReference type="Pfam" id="PF13185">
    <property type="entry name" value="GAF_2"/>
    <property type="match status" value="1"/>
</dbReference>
<evidence type="ECO:0000259" key="1">
    <source>
        <dbReference type="PROSITE" id="PS51832"/>
    </source>
</evidence>
<dbReference type="SUPFAM" id="SSF55781">
    <property type="entry name" value="GAF domain-like"/>
    <property type="match status" value="1"/>
</dbReference>
<feature type="domain" description="HD-GYP" evidence="1">
    <location>
        <begin position="353"/>
        <end position="543"/>
    </location>
</feature>
<keyword evidence="3" id="KW-1185">Reference proteome</keyword>
<dbReference type="PANTHER" id="PTHR43155">
    <property type="entry name" value="CYCLIC DI-GMP PHOSPHODIESTERASE PA4108-RELATED"/>
    <property type="match status" value="1"/>
</dbReference>
<dbReference type="RefSeq" id="WP_013030358.1">
    <property type="nucleotide sequence ID" value="NC_013959.1"/>
</dbReference>
<dbReference type="SMART" id="SM00471">
    <property type="entry name" value="HDc"/>
    <property type="match status" value="1"/>
</dbReference>
<dbReference type="EMBL" id="CP001965">
    <property type="protein sequence ID" value="ADE12460.1"/>
    <property type="molecule type" value="Genomic_DNA"/>
</dbReference>
<accession>D5CUS3</accession>
<dbReference type="KEGG" id="slt:Slit_2232"/>
<dbReference type="Gene3D" id="3.30.450.40">
    <property type="match status" value="1"/>
</dbReference>
<dbReference type="STRING" id="580332.Slit_2232"/>
<dbReference type="Pfam" id="PF13487">
    <property type="entry name" value="HD_5"/>
    <property type="match status" value="1"/>
</dbReference>
<name>D5CUS3_SIDLE</name>
<dbReference type="SMART" id="SM00065">
    <property type="entry name" value="GAF"/>
    <property type="match status" value="1"/>
</dbReference>
<dbReference type="InterPro" id="IPR003607">
    <property type="entry name" value="HD/PDEase_dom"/>
</dbReference>
<organism evidence="2 3">
    <name type="scientific">Sideroxydans lithotrophicus (strain ES-1)</name>
    <dbReference type="NCBI Taxonomy" id="580332"/>
    <lineage>
        <taxon>Bacteria</taxon>
        <taxon>Pseudomonadati</taxon>
        <taxon>Pseudomonadota</taxon>
        <taxon>Betaproteobacteria</taxon>
        <taxon>Nitrosomonadales</taxon>
        <taxon>Gallionellaceae</taxon>
        <taxon>Sideroxydans</taxon>
    </lineage>
</organism>
<sequence length="543" mass="58919">MRNEQQILTVLYEITLAIGGEVSVKPLLTKTLQQLLYHTSFPAGLVFLDLPPATGAASVEARLEAVVGDFELVESVGRILTLPSALLRGGPELRKDPDLLGSLHGGGNSYSVFLRLPIDGNGVILLLGQNLPESELPFTRIFQPVMANLAKAILLCRQFDAYSAGLITERDAALESLRKANRVLTTLSSGNEVLVRAKDETMLLREMCRVVVKIGGYQVAWVGYAQQDEQKSVRPMAQYGVAADTFANLRHTWADDEFGRGPTGAAIRSGELQEVKDAYTDPRFAPWRAEAIACKCASILALPLMDSEGHAFGAITIDAAETNAFDEEEIRLLRELASDLAYGIINLRSAAQLRKGLEDAIQAIAATVEMRDPYTAGHQRRVAQLAVAIATRMGLAPERIHGIRLAGTVHDVGKIGVPAEILSKPGTLDGTEFNLIKRHPGVGYEILKDVDFPWPIAQMVRSHHERQDGSGYPDGLKGEEILLETRIIAVADVVEAMASYRPYRPGLGMQAALEEIVANRGVSYDALVVDACCQVIEAGFAFA</sequence>
<dbReference type="Proteomes" id="UP000001625">
    <property type="component" value="Chromosome"/>
</dbReference>
<evidence type="ECO:0000313" key="2">
    <source>
        <dbReference type="EMBL" id="ADE12460.1"/>
    </source>
</evidence>
<dbReference type="eggNOG" id="COG2203">
    <property type="taxonomic scope" value="Bacteria"/>
</dbReference>
<evidence type="ECO:0000313" key="3">
    <source>
        <dbReference type="Proteomes" id="UP000001625"/>
    </source>
</evidence>
<dbReference type="HOGENOM" id="CLU_501418_0_0_4"/>
<proteinExistence type="predicted"/>
<dbReference type="SUPFAM" id="SSF109604">
    <property type="entry name" value="HD-domain/PDEase-like"/>
    <property type="match status" value="1"/>
</dbReference>
<gene>
    <name evidence="2" type="ordered locus">Slit_2232</name>
</gene>
<dbReference type="PROSITE" id="PS51832">
    <property type="entry name" value="HD_GYP"/>
    <property type="match status" value="1"/>
</dbReference>